<proteinExistence type="predicted"/>
<dbReference type="Gene3D" id="3.30.1490.20">
    <property type="entry name" value="ATP-grasp fold, A domain"/>
    <property type="match status" value="1"/>
</dbReference>
<dbReference type="Pfam" id="PF08443">
    <property type="entry name" value="RimK"/>
    <property type="match status" value="1"/>
</dbReference>
<dbReference type="GO" id="GO:0005737">
    <property type="term" value="C:cytoplasm"/>
    <property type="evidence" value="ECO:0007669"/>
    <property type="project" value="TreeGrafter"/>
</dbReference>
<dbReference type="InterPro" id="IPR054562">
    <property type="entry name" value="LysX/ArgX_preATP_grasp"/>
</dbReference>
<dbReference type="Gene3D" id="3.30.470.20">
    <property type="entry name" value="ATP-grasp fold, B domain"/>
    <property type="match status" value="1"/>
</dbReference>
<dbReference type="InterPro" id="IPR004666">
    <property type="entry name" value="Rp_bS6_RimK/Lys_biosynth_LsyX"/>
</dbReference>
<organism evidence="6 7">
    <name type="scientific">Micromonospora lupini str. Lupac 08</name>
    <dbReference type="NCBI Taxonomy" id="1150864"/>
    <lineage>
        <taxon>Bacteria</taxon>
        <taxon>Bacillati</taxon>
        <taxon>Actinomycetota</taxon>
        <taxon>Actinomycetes</taxon>
        <taxon>Micromonosporales</taxon>
        <taxon>Micromonosporaceae</taxon>
        <taxon>Micromonospora</taxon>
    </lineage>
</organism>
<keyword evidence="1" id="KW-0479">Metal-binding</keyword>
<dbReference type="eggNOG" id="COG0189">
    <property type="taxonomic scope" value="Bacteria"/>
</dbReference>
<evidence type="ECO:0000313" key="7">
    <source>
        <dbReference type="Proteomes" id="UP000003448"/>
    </source>
</evidence>
<evidence type="ECO:0000313" key="6">
    <source>
        <dbReference type="EMBL" id="CCH20579.1"/>
    </source>
</evidence>
<keyword evidence="7" id="KW-1185">Reference proteome</keyword>
<dbReference type="OrthoDB" id="9803907at2"/>
<dbReference type="GO" id="GO:0046872">
    <property type="term" value="F:metal ion binding"/>
    <property type="evidence" value="ECO:0007669"/>
    <property type="project" value="UniProtKB-KW"/>
</dbReference>
<dbReference type="GO" id="GO:0016879">
    <property type="term" value="F:ligase activity, forming carbon-nitrogen bonds"/>
    <property type="evidence" value="ECO:0007669"/>
    <property type="project" value="TreeGrafter"/>
</dbReference>
<gene>
    <name evidence="6" type="primary">lysX</name>
    <name evidence="6" type="ORF">MILUP08_45462</name>
</gene>
<reference evidence="7" key="1">
    <citation type="journal article" date="2012" name="J. Bacteriol.">
        <title>Genome Sequence of Micromonospora lupini Lupac 08, Isolated from Root Nodules of Lupinus angustifolius.</title>
        <authorList>
            <person name="Alonso-Vega P."/>
            <person name="Normand P."/>
            <person name="Bacigalupe R."/>
            <person name="Pujic P."/>
            <person name="Lajus A."/>
            <person name="Vallenet D."/>
            <person name="Carro L."/>
            <person name="Coll P."/>
            <person name="Trujillo M.E."/>
        </authorList>
    </citation>
    <scope>NUCLEOTIDE SEQUENCE [LARGE SCALE GENOMIC DNA]</scope>
    <source>
        <strain evidence="7">Lupac 08</strain>
    </source>
</reference>
<name>I0L9T2_9ACTN</name>
<dbReference type="RefSeq" id="WP_007463668.1">
    <property type="nucleotide sequence ID" value="NZ_HF570108.1"/>
</dbReference>
<accession>I0L9T2</accession>
<dbReference type="Gene3D" id="3.40.50.20">
    <property type="match status" value="1"/>
</dbReference>
<protein>
    <submittedName>
        <fullName evidence="6">Alpha-aminoadipate--lysW ligase lysX</fullName>
    </submittedName>
</protein>
<dbReference type="PANTHER" id="PTHR21621:SF0">
    <property type="entry name" value="BETA-CITRYLGLUTAMATE SYNTHASE B-RELATED"/>
    <property type="match status" value="1"/>
</dbReference>
<keyword evidence="6" id="KW-0436">Ligase</keyword>
<dbReference type="EMBL" id="CAIE01000039">
    <property type="protein sequence ID" value="CCH20579.1"/>
    <property type="molecule type" value="Genomic_DNA"/>
</dbReference>
<dbReference type="Pfam" id="PF22626">
    <property type="entry name" value="LysX_preATP_grasp"/>
    <property type="match status" value="1"/>
</dbReference>
<dbReference type="STRING" id="1150864.MILUP08_45462"/>
<evidence type="ECO:0000256" key="3">
    <source>
        <dbReference type="ARBA" id="ARBA00022840"/>
    </source>
</evidence>
<dbReference type="InterPro" id="IPR011761">
    <property type="entry name" value="ATP-grasp"/>
</dbReference>
<dbReference type="Proteomes" id="UP000003448">
    <property type="component" value="Unassembled WGS sequence"/>
</dbReference>
<dbReference type="AlphaFoldDB" id="I0L9T2"/>
<dbReference type="InterPro" id="IPR016185">
    <property type="entry name" value="PreATP-grasp_dom_sf"/>
</dbReference>
<dbReference type="PROSITE" id="PS50975">
    <property type="entry name" value="ATP_GRASP"/>
    <property type="match status" value="1"/>
</dbReference>
<dbReference type="InterPro" id="IPR013651">
    <property type="entry name" value="ATP-grasp_RimK-type"/>
</dbReference>
<evidence type="ECO:0000259" key="5">
    <source>
        <dbReference type="PROSITE" id="PS50975"/>
    </source>
</evidence>
<dbReference type="PANTHER" id="PTHR21621">
    <property type="entry name" value="RIBOSOMAL PROTEIN S6 MODIFICATION PROTEIN"/>
    <property type="match status" value="1"/>
</dbReference>
<sequence length="285" mass="30564">MSEPASVAVLTSRLRVDDKRILEALERRNVAVAHVDTRTAWWPLDGAAPEWRLVLNREIGQIRAGYAARALERLGVIGVNSAAAIETCADKWHTSLALRAAGLPTPRTALAATPEAALSALAAIGYPAVVKPLVGSWGRLVTTVPDPDLARTVLEYVAALPGPQAHIVYVQEYVRKPGRDIRVVVVGGEVLGAVYRYSADWRTNVARGARTERCPLTDRIIELATTAATAVGADLAGVDLVEDETGRLYVLEVNSGVEFAGFEQAYDGSVDVAGRIVDHVLTRLT</sequence>
<keyword evidence="3 4" id="KW-0067">ATP-binding</keyword>
<evidence type="ECO:0000256" key="2">
    <source>
        <dbReference type="ARBA" id="ARBA00022741"/>
    </source>
</evidence>
<evidence type="ECO:0000256" key="1">
    <source>
        <dbReference type="ARBA" id="ARBA00022723"/>
    </source>
</evidence>
<dbReference type="InterPro" id="IPR013815">
    <property type="entry name" value="ATP_grasp_subdomain_1"/>
</dbReference>
<dbReference type="SUPFAM" id="SSF56059">
    <property type="entry name" value="Glutathione synthetase ATP-binding domain-like"/>
    <property type="match status" value="1"/>
</dbReference>
<comment type="caution">
    <text evidence="6">The sequence shown here is derived from an EMBL/GenBank/DDBJ whole genome shotgun (WGS) entry which is preliminary data.</text>
</comment>
<keyword evidence="2 4" id="KW-0547">Nucleotide-binding</keyword>
<evidence type="ECO:0000256" key="4">
    <source>
        <dbReference type="PROSITE-ProRule" id="PRU00409"/>
    </source>
</evidence>
<dbReference type="NCBIfam" id="TIGR00768">
    <property type="entry name" value="rimK_fam"/>
    <property type="match status" value="1"/>
</dbReference>
<dbReference type="GO" id="GO:0005524">
    <property type="term" value="F:ATP binding"/>
    <property type="evidence" value="ECO:0007669"/>
    <property type="project" value="UniProtKB-UniRule"/>
</dbReference>
<dbReference type="SUPFAM" id="SSF52440">
    <property type="entry name" value="PreATP-grasp domain"/>
    <property type="match status" value="1"/>
</dbReference>
<feature type="domain" description="ATP-grasp" evidence="5">
    <location>
        <begin position="95"/>
        <end position="281"/>
    </location>
</feature>